<evidence type="ECO:0000313" key="3">
    <source>
        <dbReference type="EMBL" id="GAA2122386.1"/>
    </source>
</evidence>
<dbReference type="EMBL" id="BAAAPF010000066">
    <property type="protein sequence ID" value="GAA2122386.1"/>
    <property type="molecule type" value="Genomic_DNA"/>
</dbReference>
<keyword evidence="2" id="KW-0472">Membrane</keyword>
<feature type="region of interest" description="Disordered" evidence="1">
    <location>
        <begin position="1"/>
        <end position="30"/>
    </location>
</feature>
<keyword evidence="2" id="KW-0812">Transmembrane</keyword>
<gene>
    <name evidence="3" type="ORF">GCM10009802_26290</name>
</gene>
<feature type="compositionally biased region" description="Gly residues" evidence="1">
    <location>
        <begin position="1"/>
        <end position="15"/>
    </location>
</feature>
<evidence type="ECO:0008006" key="5">
    <source>
        <dbReference type="Google" id="ProtNLM"/>
    </source>
</evidence>
<proteinExistence type="predicted"/>
<evidence type="ECO:0000256" key="1">
    <source>
        <dbReference type="SAM" id="MobiDB-lite"/>
    </source>
</evidence>
<dbReference type="Gene3D" id="3.40.50.2300">
    <property type="match status" value="2"/>
</dbReference>
<dbReference type="Proteomes" id="UP001500443">
    <property type="component" value="Unassembled WGS sequence"/>
</dbReference>
<dbReference type="SUPFAM" id="SSF53822">
    <property type="entry name" value="Periplasmic binding protein-like I"/>
    <property type="match status" value="1"/>
</dbReference>
<sequence length="440" mass="45978">MPEEGPGGEVPGGRGGLREPLRPRRGGRRRVSRSLTLAAIGAGILVIASIIVSAWPGGSGLGPPGGPSPDATTAAAFTGVYRIGALGDADPGGGRDTVLARSVTRALADHGGEGATGSVAAPPLGVADLTAYKESAEPGNRRLVARWLAVEPGLTGVVGGDHTLRLPASGLTSFRLPVVRACRHDGAGSRPEPRYADTGELRSSASTGDMGVVMARHLAATPGVRKVYVHGDTAADPTRALVARLRTAGVEVRADGTGTLADGIGRFRPDAVFLEGGARHLAKWLEEVEDSGFDGVKAMWDPTAPSCTGRNAAADPDFSVPDGWLTVRGHYDIRLDPDAARRAAVRRTLGADLAVRPYAVETYDAARALLSAWDTVSAEDRSSDEPDMARAALAEALPTVPVRGALGGRWKRLSGAEAHPVVWLDRRVDGKWRQEAEKRR</sequence>
<keyword evidence="2" id="KW-1133">Transmembrane helix</keyword>
<reference evidence="4" key="1">
    <citation type="journal article" date="2019" name="Int. J. Syst. Evol. Microbiol.">
        <title>The Global Catalogue of Microorganisms (GCM) 10K type strain sequencing project: providing services to taxonomists for standard genome sequencing and annotation.</title>
        <authorList>
            <consortium name="The Broad Institute Genomics Platform"/>
            <consortium name="The Broad Institute Genome Sequencing Center for Infectious Disease"/>
            <person name="Wu L."/>
            <person name="Ma J."/>
        </authorList>
    </citation>
    <scope>NUCLEOTIDE SEQUENCE [LARGE SCALE GENOMIC DNA]</scope>
    <source>
        <strain evidence="4">JCM 15481</strain>
    </source>
</reference>
<accession>A0ABP5JT78</accession>
<evidence type="ECO:0000256" key="2">
    <source>
        <dbReference type="SAM" id="Phobius"/>
    </source>
</evidence>
<organism evidence="3 4">
    <name type="scientific">Streptomyces synnematoformans</name>
    <dbReference type="NCBI Taxonomy" id="415721"/>
    <lineage>
        <taxon>Bacteria</taxon>
        <taxon>Bacillati</taxon>
        <taxon>Actinomycetota</taxon>
        <taxon>Actinomycetes</taxon>
        <taxon>Kitasatosporales</taxon>
        <taxon>Streptomycetaceae</taxon>
        <taxon>Streptomyces</taxon>
    </lineage>
</organism>
<name>A0ABP5JT78_9ACTN</name>
<dbReference type="InterPro" id="IPR028082">
    <property type="entry name" value="Peripla_BP_I"/>
</dbReference>
<keyword evidence="4" id="KW-1185">Reference proteome</keyword>
<feature type="transmembrane region" description="Helical" evidence="2">
    <location>
        <begin position="34"/>
        <end position="55"/>
    </location>
</feature>
<evidence type="ECO:0000313" key="4">
    <source>
        <dbReference type="Proteomes" id="UP001500443"/>
    </source>
</evidence>
<comment type="caution">
    <text evidence="3">The sequence shown here is derived from an EMBL/GenBank/DDBJ whole genome shotgun (WGS) entry which is preliminary data.</text>
</comment>
<protein>
    <recommendedName>
        <fullName evidence="5">ABC transporter substrate-binding protein</fullName>
    </recommendedName>
</protein>